<keyword evidence="2" id="KW-1185">Reference proteome</keyword>
<accession>I3CL12</accession>
<organism evidence="1 2">
    <name type="scientific">Beggiatoa alba B18LD</name>
    <dbReference type="NCBI Taxonomy" id="395493"/>
    <lineage>
        <taxon>Bacteria</taxon>
        <taxon>Pseudomonadati</taxon>
        <taxon>Pseudomonadota</taxon>
        <taxon>Gammaproteobacteria</taxon>
        <taxon>Thiotrichales</taxon>
        <taxon>Thiotrichaceae</taxon>
        <taxon>Beggiatoa</taxon>
    </lineage>
</organism>
<dbReference type="AlphaFoldDB" id="I3CL12"/>
<proteinExistence type="predicted"/>
<dbReference type="eggNOG" id="COG5439">
    <property type="taxonomic scope" value="Bacteria"/>
</dbReference>
<evidence type="ECO:0000313" key="1">
    <source>
        <dbReference type="EMBL" id="EIJ44305.1"/>
    </source>
</evidence>
<dbReference type="NCBIfam" id="NF047705">
    <property type="entry name" value="slr1659_superfam"/>
    <property type="match status" value="1"/>
</dbReference>
<protein>
    <recommendedName>
        <fullName evidence="3">STAS domain-containing protein</fullName>
    </recommendedName>
</protein>
<reference evidence="1 2" key="1">
    <citation type="submission" date="2011-11" db="EMBL/GenBank/DDBJ databases">
        <title>Improved High-Quality Draft sequence of Beggiatoa alba B18lD.</title>
        <authorList>
            <consortium name="US DOE Joint Genome Institute"/>
            <person name="Lucas S."/>
            <person name="Han J."/>
            <person name="Lapidus A."/>
            <person name="Cheng J.-F."/>
            <person name="Goodwin L."/>
            <person name="Pitluck S."/>
            <person name="Peters L."/>
            <person name="Mikhailova N."/>
            <person name="Held B."/>
            <person name="Detter J.C."/>
            <person name="Han C."/>
            <person name="Tapia R."/>
            <person name="Land M."/>
            <person name="Hauser L."/>
            <person name="Kyrpides N."/>
            <person name="Ivanova N."/>
            <person name="Pagani I."/>
            <person name="Samuel K."/>
            <person name="Teske A."/>
            <person name="Mueller J."/>
            <person name="Woyke T."/>
        </authorList>
    </citation>
    <scope>NUCLEOTIDE SEQUENCE [LARGE SCALE GENOMIC DNA]</scope>
    <source>
        <strain evidence="1 2">B18LD</strain>
    </source>
</reference>
<evidence type="ECO:0000313" key="2">
    <source>
        <dbReference type="Proteomes" id="UP000005744"/>
    </source>
</evidence>
<gene>
    <name evidence="1" type="ORF">BegalDRAFT_3495</name>
</gene>
<dbReference type="HOGENOM" id="CLU_136789_0_0_6"/>
<evidence type="ECO:0008006" key="3">
    <source>
        <dbReference type="Google" id="ProtNLM"/>
    </source>
</evidence>
<dbReference type="InterPro" id="IPR036513">
    <property type="entry name" value="STAS_dom_sf"/>
</dbReference>
<name>I3CL12_9GAMM</name>
<dbReference type="SUPFAM" id="SSF52091">
    <property type="entry name" value="SpoIIaa-like"/>
    <property type="match status" value="1"/>
</dbReference>
<dbReference type="Proteomes" id="UP000005744">
    <property type="component" value="Unassembled WGS sequence"/>
</dbReference>
<dbReference type="RefSeq" id="WP_002692253.1">
    <property type="nucleotide sequence ID" value="NZ_JH600070.1"/>
</dbReference>
<dbReference type="STRING" id="395493.BegalDRAFT_3495"/>
<dbReference type="EMBL" id="JH600070">
    <property type="protein sequence ID" value="EIJ44305.1"/>
    <property type="molecule type" value="Genomic_DNA"/>
</dbReference>
<sequence length="118" mass="13623">MNTIKDDKYMVVYQPEQANIIFSGSFMLNGTSAYEPILELMKTAAEEQTINPLTIDIRQLQFINSSGINMMTKFVMYITEVKQLKTEVILLITQTTTWQRKLSINLQRLMPSLQEKLA</sequence>